<dbReference type="PANTHER" id="PTHR19848">
    <property type="entry name" value="WD40 REPEAT PROTEIN"/>
    <property type="match status" value="1"/>
</dbReference>
<evidence type="ECO:0000256" key="1">
    <source>
        <dbReference type="ARBA" id="ARBA00022574"/>
    </source>
</evidence>
<dbReference type="RefSeq" id="XP_026609168.1">
    <property type="nucleotide sequence ID" value="XM_026743323.1"/>
</dbReference>
<dbReference type="SUPFAM" id="SSF50978">
    <property type="entry name" value="WD40 repeat-like"/>
    <property type="match status" value="3"/>
</dbReference>
<evidence type="ECO:0000313" key="5">
    <source>
        <dbReference type="EMBL" id="RDW93985.1"/>
    </source>
</evidence>
<dbReference type="InterPro" id="IPR056884">
    <property type="entry name" value="NPHP3-like_N"/>
</dbReference>
<dbReference type="InterPro" id="IPR027417">
    <property type="entry name" value="P-loop_NTPase"/>
</dbReference>
<feature type="repeat" description="WD" evidence="3">
    <location>
        <begin position="1439"/>
        <end position="1480"/>
    </location>
</feature>
<feature type="repeat" description="WD" evidence="3">
    <location>
        <begin position="1022"/>
        <end position="1063"/>
    </location>
</feature>
<dbReference type="PROSITE" id="PS00678">
    <property type="entry name" value="WD_REPEATS_1"/>
    <property type="match status" value="1"/>
</dbReference>
<dbReference type="Gene3D" id="2.130.10.10">
    <property type="entry name" value="YVTN repeat-like/Quinoprotein amine dehydrogenase"/>
    <property type="match status" value="6"/>
</dbReference>
<feature type="domain" description="Nephrocystin 3-like N-terminal" evidence="4">
    <location>
        <begin position="188"/>
        <end position="347"/>
    </location>
</feature>
<dbReference type="InterPro" id="IPR015943">
    <property type="entry name" value="WD40/YVTN_repeat-like_dom_sf"/>
</dbReference>
<dbReference type="Pfam" id="PF24883">
    <property type="entry name" value="NPHP3_N"/>
    <property type="match status" value="1"/>
</dbReference>
<protein>
    <recommendedName>
        <fullName evidence="4">Nephrocystin 3-like N-terminal domain-containing protein</fullName>
    </recommendedName>
</protein>
<comment type="caution">
    <text evidence="5">The sequence shown here is derived from an EMBL/GenBank/DDBJ whole genome shotgun (WGS) entry which is preliminary data.</text>
</comment>
<accession>A0A3D8T604</accession>
<proteinExistence type="predicted"/>
<dbReference type="SMART" id="SM00320">
    <property type="entry name" value="WD40"/>
    <property type="match status" value="10"/>
</dbReference>
<dbReference type="InterPro" id="IPR019775">
    <property type="entry name" value="WD40_repeat_CS"/>
</dbReference>
<reference evidence="5 6" key="1">
    <citation type="journal article" date="2018" name="IMA Fungus">
        <title>IMA Genome-F 9: Draft genome sequence of Annulohypoxylon stygium, Aspergillus mulundensis, Berkeleyomyces basicola (syn. Thielaviopsis basicola), Ceratocystis smalleyi, two Cercospora beticola strains, Coleophoma cylindrospora, Fusarium fracticaudum, Phialophora cf. hyalina, and Morchella septimelata.</title>
        <authorList>
            <person name="Wingfield B.D."/>
            <person name="Bills G.F."/>
            <person name="Dong Y."/>
            <person name="Huang W."/>
            <person name="Nel W.J."/>
            <person name="Swalarsk-Parry B.S."/>
            <person name="Vaghefi N."/>
            <person name="Wilken P.M."/>
            <person name="An Z."/>
            <person name="de Beer Z.W."/>
            <person name="De Vos L."/>
            <person name="Chen L."/>
            <person name="Duong T.A."/>
            <person name="Gao Y."/>
            <person name="Hammerbacher A."/>
            <person name="Kikkert J.R."/>
            <person name="Li Y."/>
            <person name="Li H."/>
            <person name="Li K."/>
            <person name="Li Q."/>
            <person name="Liu X."/>
            <person name="Ma X."/>
            <person name="Naidoo K."/>
            <person name="Pethybridge S.J."/>
            <person name="Sun J."/>
            <person name="Steenkamp E.T."/>
            <person name="van der Nest M.A."/>
            <person name="van Wyk S."/>
            <person name="Wingfield M.J."/>
            <person name="Xiong C."/>
            <person name="Yue Q."/>
            <person name="Zhang X."/>
        </authorList>
    </citation>
    <scope>NUCLEOTIDE SEQUENCE [LARGE SCALE GENOMIC DNA]</scope>
    <source>
        <strain evidence="5 6">DSM 5745</strain>
    </source>
</reference>
<feature type="repeat" description="WD" evidence="3">
    <location>
        <begin position="939"/>
        <end position="980"/>
    </location>
</feature>
<keyword evidence="2" id="KW-0677">Repeat</keyword>
<dbReference type="PROSITE" id="PS50294">
    <property type="entry name" value="WD_REPEATS_REGION"/>
    <property type="match status" value="5"/>
</dbReference>
<dbReference type="STRING" id="1810919.A0A3D8T604"/>
<dbReference type="CDD" id="cd00200">
    <property type="entry name" value="WD40"/>
    <property type="match status" value="1"/>
</dbReference>
<gene>
    <name evidence="5" type="ORF">DSM5745_01307</name>
</gene>
<name>A0A3D8T604_9EURO</name>
<dbReference type="Proteomes" id="UP000256690">
    <property type="component" value="Unassembled WGS sequence"/>
</dbReference>
<keyword evidence="1 3" id="KW-0853">WD repeat</keyword>
<dbReference type="SUPFAM" id="SSF52540">
    <property type="entry name" value="P-loop containing nucleoside triphosphate hydrolases"/>
    <property type="match status" value="1"/>
</dbReference>
<dbReference type="PANTHER" id="PTHR19848:SF8">
    <property type="entry name" value="F-BOX AND WD REPEAT DOMAIN CONTAINING 7"/>
    <property type="match status" value="1"/>
</dbReference>
<evidence type="ECO:0000256" key="2">
    <source>
        <dbReference type="ARBA" id="ARBA00022737"/>
    </source>
</evidence>
<feature type="repeat" description="WD" evidence="3">
    <location>
        <begin position="1780"/>
        <end position="1821"/>
    </location>
</feature>
<evidence type="ECO:0000259" key="4">
    <source>
        <dbReference type="Pfam" id="PF24883"/>
    </source>
</evidence>
<dbReference type="OrthoDB" id="674604at2759"/>
<sequence>METAASAIAVIQISTAIIGACNKYVRNVRHAAEDIQLLKDGIEAYIQIVQKLRELAETTKDDNLEALRASRRLVENSEVALRELETRLKGKGSNPMRKIGLRALKWPFTKEEVSETLQRVTDWKSTLSMALLMDNFSQSLTTAQTVNRAERNRHLEKLPRAVDAAFDSRSQEHEALCLPGTRTEALQKLVAWSENPGSETICWLKGMAGTGKSTIARTVAGRFHEQGCLAGSFFFSRGAGDRGHAGKLIATLAAQLARKDTELKQHICEAVMEDEDIAQRSLAEQCRRLIVEPVRKLAGDDASPLVFVIDALDECDREEDIEIIPQLLTMLASVKSKFRLRVLITGRPERAVRRGFLQSRSHFHREFDLFDMDDAVVKQDISLLIEDELEKVRSRHGLPDSWPASSDRVVETLSTNAGSLFIYAKTVCRFIYESPIPQRALKMLLEESSSENGHSPTAALDEMYLTILKHSYIGDEFLFKRVIGSIVLLRTQFSTAALSGLLAVDESVIASVLHNLHSALHVPGDNTEPIYLLHPSFRDFLLNPNRCTDMRFRLQADDLHRFLAHNFSGLLHRWQGRCEAREVRPTRDFLCLPQLGLPSLPVWRDQSERGAKLFPIAISPLTIDSSLGEGLYDMYRYLMRHRSLLEIAPLQMYHSTPWFGPGESFVSQAIPCLLRGAVVQSGPLPSTWSPCEQTWACARGLVVSPSADVVAFETTQSGTIEIREITTGRCISIFDGDEEPGCMSFSKDGSLLLVTAFKTVRIWDNRLAVCMHTLEKLDSPDIRYAAFDEDGKAVLIIYRSGSLTIWDTQNGIRRHTLEGHNDAVWHAEFSSDAKHIVSSSLDATVRTWDTTNGNLTRTFHGHAGPVRQSSFLQGNRMIVSQSDDQTIRVWDSVLGTCLHILGSSTGYMKLSPEKDILAYAEDNLIKLWDTVAADPVKTLEGHRGKVVSIQFSGSGRKLISNSYDFTARIWEVDTGDCLSVMNDIADRSGVGFLTPNGDRIYHTTGRGTSIYEPRNVNNNEGEFSHNDSICIVKYARDSNLMASVDQRGNLAIWDTVSASCLQELASNFGETTNLAISGDGRNIACFTTHSELRILDTEAGRWVRTIQCTKGGMSGLSFSPDGSLLAYMLSGSVYALALSTAQYALKAAVIDKACALVFSPGNDMLGVLGPHDLAQVFSICTGERDEATSSIRRISWLQAARNSKLTISMLDDVDHVRDIHTDKHRISLQGTVSPTGQIQQTSDGSAVVCFNPNEPSQLRIWDTVAGKCNPISDIPENLSSLMGSPSIHSAVLFGEESKITVWKPNARESLKIPMNKLQLACWAFDACVTRMAAGCADLTLRVFELKSQNWQTLGDLATKAKEVYVSSNGERVLSSMEGTWLQTWHASQRCSLVRKKGYLPLGLENPFSPDGTLVASIHPERGDIVEIWSSDDGSVLHTLDANSNVVHSVVWSPHGTTLACSTYDSKARLWDAVTGTCFRTIAEIDLLPGLRFSADDALFACRLRTGMFKIFDSTTGEDLLPEPFAKTASLLDMQLSEHNELLAVVTVGTDDKLEVWNISTGQRLSSCQIADTPGLVDDQPFHARISPQNSKVITSTCHLWDYQNSKISRGPRPSSDMGVSLKGHGENLAAIAHHETPELVILGFVEGASRVLHRHEMWDPIVACSRSGLVAYTERQAFGTCVYIDDIQHSRYFSLSYREISLMRFAPNDTTLVIFKSAGRLNSFDIESGVECGQADDPRNAFEEPIELYPSHTAKTVAIIYESHHVRIWDMNEGKCISTLTGHDDWVRQPSFLEDHNLVAAISADNTVRVWRTDSSDLIACFPFETTLYGVSIAHDGLSILVNDGWSDITLLIADGVPSSSAFYWISVDEGWIMWKQHKIVYIPPEYRSAKGKRSGIIYKKRSGIIYKNTVTLTSDTGHVLFLQLDPDLDPLEWTFEDPLLRNPELWIREDCLADALDY</sequence>
<dbReference type="GeneID" id="38111677"/>
<feature type="repeat" description="WD" evidence="3">
    <location>
        <begin position="817"/>
        <end position="858"/>
    </location>
</feature>
<dbReference type="EMBL" id="PVWQ01000001">
    <property type="protein sequence ID" value="RDW93985.1"/>
    <property type="molecule type" value="Genomic_DNA"/>
</dbReference>
<keyword evidence="6" id="KW-1185">Reference proteome</keyword>
<evidence type="ECO:0000256" key="3">
    <source>
        <dbReference type="PROSITE-ProRule" id="PRU00221"/>
    </source>
</evidence>
<feature type="repeat" description="WD" evidence="3">
    <location>
        <begin position="859"/>
        <end position="891"/>
    </location>
</feature>
<dbReference type="Gene3D" id="3.40.50.300">
    <property type="entry name" value="P-loop containing nucleotide triphosphate hydrolases"/>
    <property type="match status" value="1"/>
</dbReference>
<dbReference type="InterPro" id="IPR001680">
    <property type="entry name" value="WD40_rpt"/>
</dbReference>
<dbReference type="PROSITE" id="PS50082">
    <property type="entry name" value="WD_REPEATS_2"/>
    <property type="match status" value="6"/>
</dbReference>
<organism evidence="5 6">
    <name type="scientific">Aspergillus mulundensis</name>
    <dbReference type="NCBI Taxonomy" id="1810919"/>
    <lineage>
        <taxon>Eukaryota</taxon>
        <taxon>Fungi</taxon>
        <taxon>Dikarya</taxon>
        <taxon>Ascomycota</taxon>
        <taxon>Pezizomycotina</taxon>
        <taxon>Eurotiomycetes</taxon>
        <taxon>Eurotiomycetidae</taxon>
        <taxon>Eurotiales</taxon>
        <taxon>Aspergillaceae</taxon>
        <taxon>Aspergillus</taxon>
        <taxon>Aspergillus subgen. Nidulantes</taxon>
    </lineage>
</organism>
<dbReference type="InterPro" id="IPR036322">
    <property type="entry name" value="WD40_repeat_dom_sf"/>
</dbReference>
<dbReference type="Pfam" id="PF00400">
    <property type="entry name" value="WD40"/>
    <property type="match status" value="5"/>
</dbReference>
<evidence type="ECO:0000313" key="6">
    <source>
        <dbReference type="Proteomes" id="UP000256690"/>
    </source>
</evidence>